<comment type="caution">
    <text evidence="3">The sequence shown here is derived from an EMBL/GenBank/DDBJ whole genome shotgun (WGS) entry which is preliminary data.</text>
</comment>
<accession>A0A402DUY9</accession>
<reference evidence="3 4" key="1">
    <citation type="submission" date="2019-01" db="EMBL/GenBank/DDBJ databases">
        <title>Draft genome sequence of Cellulomonas takizawaensis strain TKZ-21.</title>
        <authorList>
            <person name="Yamamura H."/>
            <person name="Hayashi T."/>
            <person name="Hamada M."/>
            <person name="Serisawa Y."/>
            <person name="Matsuyama K."/>
            <person name="Nakagawa Y."/>
            <person name="Otoguro M."/>
            <person name="Yanagida F."/>
            <person name="Hayakawa M."/>
        </authorList>
    </citation>
    <scope>NUCLEOTIDE SEQUENCE [LARGE SCALE GENOMIC DNA]</scope>
    <source>
        <strain evidence="3 4">NBRC12680</strain>
    </source>
</reference>
<dbReference type="InterPro" id="IPR013974">
    <property type="entry name" value="SAF"/>
</dbReference>
<sequence>MNPRQRRGVLFVLLSAVLAVVVFFLVATYVGSVSSKVGSMVTVYRASQSLPAFAVIDEASLVEDEVPERWVAPSALVTKDDLLGRKVGVNLAEGTLLSSDLLVPPSDLSPTEREIAINVDEVTGIADRVRPGDHVDIYAVFADVPGLPKQVRVLVQDVRVVSVRGSQVQIDEDSATGQATVVPVTLALEPNDALAVTYAAAFAQEVRLVGLPAGSGEDRTGEQGEFDAGDLGGEAVPEGVNG</sequence>
<evidence type="ECO:0000256" key="1">
    <source>
        <dbReference type="SAM" id="MobiDB-lite"/>
    </source>
</evidence>
<feature type="domain" description="SAF" evidence="2">
    <location>
        <begin position="41"/>
        <end position="103"/>
    </location>
</feature>
<keyword evidence="4" id="KW-1185">Reference proteome</keyword>
<gene>
    <name evidence="3" type="ORF">CBZ_29930</name>
</gene>
<dbReference type="NCBIfam" id="TIGR03177">
    <property type="entry name" value="pilus_cpaB"/>
    <property type="match status" value="1"/>
</dbReference>
<dbReference type="Proteomes" id="UP000289954">
    <property type="component" value="Unassembled WGS sequence"/>
</dbReference>
<dbReference type="EMBL" id="BIMR01000277">
    <property type="protein sequence ID" value="GCE77937.1"/>
    <property type="molecule type" value="Genomic_DNA"/>
</dbReference>
<evidence type="ECO:0000259" key="2">
    <source>
        <dbReference type="SMART" id="SM00858"/>
    </source>
</evidence>
<name>A0A402DUY9_9CELL</name>
<dbReference type="Pfam" id="PF16976">
    <property type="entry name" value="RcpC"/>
    <property type="match status" value="1"/>
</dbReference>
<evidence type="ECO:0000313" key="3">
    <source>
        <dbReference type="EMBL" id="GCE77937.1"/>
    </source>
</evidence>
<dbReference type="CDD" id="cd11614">
    <property type="entry name" value="SAF_CpaB_FlgA_like"/>
    <property type="match status" value="1"/>
</dbReference>
<dbReference type="InterPro" id="IPR031571">
    <property type="entry name" value="RcpC_dom"/>
</dbReference>
<evidence type="ECO:0000313" key="4">
    <source>
        <dbReference type="Proteomes" id="UP000289954"/>
    </source>
</evidence>
<dbReference type="AlphaFoldDB" id="A0A402DUY9"/>
<feature type="region of interest" description="Disordered" evidence="1">
    <location>
        <begin position="213"/>
        <end position="242"/>
    </location>
</feature>
<protein>
    <submittedName>
        <fullName evidence="3">Flp pilus assembly protein CpaB</fullName>
    </submittedName>
</protein>
<dbReference type="OrthoDB" id="3468004at2"/>
<proteinExistence type="predicted"/>
<organism evidence="3 4">
    <name type="scientific">Cellulomonas biazotea</name>
    <dbReference type="NCBI Taxonomy" id="1709"/>
    <lineage>
        <taxon>Bacteria</taxon>
        <taxon>Bacillati</taxon>
        <taxon>Actinomycetota</taxon>
        <taxon>Actinomycetes</taxon>
        <taxon>Micrococcales</taxon>
        <taxon>Cellulomonadaceae</taxon>
        <taxon>Cellulomonas</taxon>
    </lineage>
</organism>
<dbReference type="SMART" id="SM00858">
    <property type="entry name" value="SAF"/>
    <property type="match status" value="1"/>
</dbReference>
<dbReference type="RefSeq" id="WP_130782561.1">
    <property type="nucleotide sequence ID" value="NZ_BIMR01000277.1"/>
</dbReference>
<dbReference type="InterPro" id="IPR017592">
    <property type="entry name" value="Pilus_assmbl_Flp-typ_CpaB"/>
</dbReference>